<dbReference type="RefSeq" id="WP_319844723.1">
    <property type="nucleotide sequence ID" value="NZ_JAXAFJ010000006.1"/>
</dbReference>
<keyword evidence="3" id="KW-0472">Membrane</keyword>
<sequence>MIRNILLASAATFAMVGGAAAADMPAYPAEAAAVVEAPVENTWSGMYVGIHGGWNWNETGEDGFFGETESDGFVIGGQAGYNWQMNNIVFGLEFDGSYVDNSDDVADPDGDGVALGFGIEQNYLVSARGRLGFAFDRFLVYGTGGAAFTGLDFEFADGGEDDANYFGWVAGGGVEFALTQNVTLGVEYLHYEFGDETIGDDDLGLGDIDLTNDVVRGRLNVKFDSLFGN</sequence>
<keyword evidence="4" id="KW-0998">Cell outer membrane</keyword>
<proteinExistence type="inferred from homology"/>
<evidence type="ECO:0000256" key="3">
    <source>
        <dbReference type="ARBA" id="ARBA00023136"/>
    </source>
</evidence>
<dbReference type="EMBL" id="JAXAFJ010000006">
    <property type="protein sequence ID" value="MDX6806594.1"/>
    <property type="molecule type" value="Genomic_DNA"/>
</dbReference>
<evidence type="ECO:0000256" key="4">
    <source>
        <dbReference type="ARBA" id="ARBA00023237"/>
    </source>
</evidence>
<evidence type="ECO:0000313" key="8">
    <source>
        <dbReference type="EMBL" id="MDX6806594.1"/>
    </source>
</evidence>
<evidence type="ECO:0000256" key="6">
    <source>
        <dbReference type="SAM" id="SignalP"/>
    </source>
</evidence>
<dbReference type="Gene3D" id="2.40.160.20">
    <property type="match status" value="1"/>
</dbReference>
<name>A0ABU4RP47_9HYPH</name>
<dbReference type="SUPFAM" id="SSF56925">
    <property type="entry name" value="OMPA-like"/>
    <property type="match status" value="1"/>
</dbReference>
<dbReference type="InterPro" id="IPR051692">
    <property type="entry name" value="OMP-like"/>
</dbReference>
<dbReference type="InterPro" id="IPR011250">
    <property type="entry name" value="OMP/PagP_B-barrel"/>
</dbReference>
<feature type="chain" id="PRO_5045451093" evidence="6">
    <location>
        <begin position="22"/>
        <end position="229"/>
    </location>
</feature>
<evidence type="ECO:0000256" key="2">
    <source>
        <dbReference type="ARBA" id="ARBA00022729"/>
    </source>
</evidence>
<evidence type="ECO:0000313" key="9">
    <source>
        <dbReference type="Proteomes" id="UP001274321"/>
    </source>
</evidence>
<feature type="signal peptide" evidence="6">
    <location>
        <begin position="1"/>
        <end position="21"/>
    </location>
</feature>
<comment type="caution">
    <text evidence="8">The sequence shown here is derived from an EMBL/GenBank/DDBJ whole genome shotgun (WGS) entry which is preliminary data.</text>
</comment>
<keyword evidence="9" id="KW-1185">Reference proteome</keyword>
<reference evidence="8 9" key="1">
    <citation type="submission" date="2023-11" db="EMBL/GenBank/DDBJ databases">
        <authorList>
            <person name="Bao R."/>
        </authorList>
    </citation>
    <scope>NUCLEOTIDE SEQUENCE [LARGE SCALE GENOMIC DNA]</scope>
    <source>
        <strain evidence="8 9">PJ23</strain>
    </source>
</reference>
<comment type="similarity">
    <text evidence="5">Belongs to the Omp25/RopB family.</text>
</comment>
<dbReference type="Proteomes" id="UP001274321">
    <property type="component" value="Unassembled WGS sequence"/>
</dbReference>
<evidence type="ECO:0000256" key="1">
    <source>
        <dbReference type="ARBA" id="ARBA00004442"/>
    </source>
</evidence>
<keyword evidence="2 6" id="KW-0732">Signal</keyword>
<feature type="domain" description="Outer membrane protein beta-barrel" evidence="7">
    <location>
        <begin position="31"/>
        <end position="203"/>
    </location>
</feature>
<protein>
    <submittedName>
        <fullName evidence="8">Outer membrane protein</fullName>
    </submittedName>
</protein>
<gene>
    <name evidence="8" type="ORF">SCD90_11000</name>
</gene>
<comment type="subcellular location">
    <subcellularLocation>
        <location evidence="1">Cell outer membrane</location>
    </subcellularLocation>
</comment>
<accession>A0ABU4RP47</accession>
<dbReference type="PANTHER" id="PTHR34001:SF3">
    <property type="entry name" value="BLL7405 PROTEIN"/>
    <property type="match status" value="1"/>
</dbReference>
<organism evidence="8 9">
    <name type="scientific">Terrihabitans rhizophilus</name>
    <dbReference type="NCBI Taxonomy" id="3092662"/>
    <lineage>
        <taxon>Bacteria</taxon>
        <taxon>Pseudomonadati</taxon>
        <taxon>Pseudomonadota</taxon>
        <taxon>Alphaproteobacteria</taxon>
        <taxon>Hyphomicrobiales</taxon>
        <taxon>Terrihabitans</taxon>
    </lineage>
</organism>
<dbReference type="PANTHER" id="PTHR34001">
    <property type="entry name" value="BLL7405 PROTEIN"/>
    <property type="match status" value="1"/>
</dbReference>
<dbReference type="InterPro" id="IPR027385">
    <property type="entry name" value="Beta-barrel_OMP"/>
</dbReference>
<dbReference type="Pfam" id="PF13505">
    <property type="entry name" value="OMP_b-brl"/>
    <property type="match status" value="1"/>
</dbReference>
<evidence type="ECO:0000259" key="7">
    <source>
        <dbReference type="Pfam" id="PF13505"/>
    </source>
</evidence>
<evidence type="ECO:0000256" key="5">
    <source>
        <dbReference type="ARBA" id="ARBA00038306"/>
    </source>
</evidence>